<dbReference type="Gene3D" id="3.80.10.10">
    <property type="entry name" value="Ribonuclease Inhibitor"/>
    <property type="match status" value="1"/>
</dbReference>
<dbReference type="RefSeq" id="XP_062641793.1">
    <property type="nucleotide sequence ID" value="XM_062790863.1"/>
</dbReference>
<feature type="region of interest" description="Disordered" evidence="1">
    <location>
        <begin position="1"/>
        <end position="31"/>
    </location>
</feature>
<reference evidence="2" key="1">
    <citation type="journal article" date="2023" name="Mol. Phylogenet. Evol.">
        <title>Genome-scale phylogeny and comparative genomics of the fungal order Sordariales.</title>
        <authorList>
            <person name="Hensen N."/>
            <person name="Bonometti L."/>
            <person name="Westerberg I."/>
            <person name="Brannstrom I.O."/>
            <person name="Guillou S."/>
            <person name="Cros-Aarteil S."/>
            <person name="Calhoun S."/>
            <person name="Haridas S."/>
            <person name="Kuo A."/>
            <person name="Mondo S."/>
            <person name="Pangilinan J."/>
            <person name="Riley R."/>
            <person name="LaButti K."/>
            <person name="Andreopoulos B."/>
            <person name="Lipzen A."/>
            <person name="Chen C."/>
            <person name="Yan M."/>
            <person name="Daum C."/>
            <person name="Ng V."/>
            <person name="Clum A."/>
            <person name="Steindorff A."/>
            <person name="Ohm R.A."/>
            <person name="Martin F."/>
            <person name="Silar P."/>
            <person name="Natvig D.O."/>
            <person name="Lalanne C."/>
            <person name="Gautier V."/>
            <person name="Ament-Velasquez S.L."/>
            <person name="Kruys A."/>
            <person name="Hutchinson M.I."/>
            <person name="Powell A.J."/>
            <person name="Barry K."/>
            <person name="Miller A.N."/>
            <person name="Grigoriev I.V."/>
            <person name="Debuchy R."/>
            <person name="Gladieux P."/>
            <person name="Hiltunen Thoren M."/>
            <person name="Johannesson H."/>
        </authorList>
    </citation>
    <scope>NUCLEOTIDE SEQUENCE</scope>
    <source>
        <strain evidence="2">CBS 731.68</strain>
    </source>
</reference>
<proteinExistence type="predicted"/>
<feature type="compositionally biased region" description="Low complexity" evidence="1">
    <location>
        <begin position="93"/>
        <end position="103"/>
    </location>
</feature>
<dbReference type="GeneID" id="87827632"/>
<dbReference type="SUPFAM" id="SSF52047">
    <property type="entry name" value="RNI-like"/>
    <property type="match status" value="1"/>
</dbReference>
<gene>
    <name evidence="2" type="ORF">N657DRAFT_629069</name>
</gene>
<accession>A0AAN6TP23</accession>
<keyword evidence="3" id="KW-1185">Reference proteome</keyword>
<comment type="caution">
    <text evidence="2">The sequence shown here is derived from an EMBL/GenBank/DDBJ whole genome shotgun (WGS) entry which is preliminary data.</text>
</comment>
<name>A0AAN6TP23_9PEZI</name>
<dbReference type="AlphaFoldDB" id="A0AAN6TP23"/>
<dbReference type="Proteomes" id="UP001302602">
    <property type="component" value="Unassembled WGS sequence"/>
</dbReference>
<dbReference type="EMBL" id="MU853292">
    <property type="protein sequence ID" value="KAK4118020.1"/>
    <property type="molecule type" value="Genomic_DNA"/>
</dbReference>
<dbReference type="InterPro" id="IPR032675">
    <property type="entry name" value="LRR_dom_sf"/>
</dbReference>
<evidence type="ECO:0000256" key="1">
    <source>
        <dbReference type="SAM" id="MobiDB-lite"/>
    </source>
</evidence>
<protein>
    <submittedName>
        <fullName evidence="2">Uncharacterized protein</fullName>
    </submittedName>
</protein>
<sequence>MPPVRTPKKNSSSAKAQPPGLKNSGRAATEKWQSKLTEIWAPQQRVGAVCGSGPYVPALQSSADACPAPVELPANSDAPLPKTEIPSTSKPLPGSSSDVASAPAPSPPKTPIDAVTKRWSVPKGEKEVHFVSDREWEEGWQKKLGTVTKKLTFGYNFILTDQHIEQLASLGPSICRNLTHFEFSYSDVSYTAHNANKLTDDAAARLARMCPSLRVVQLQGADADRLTDATVTAFLANCPNLTSIEITGERAAGAIKEAFFDALREHPNWAPKLKTLRIPGCGSLAHQGRWMKAMRALSRERETLVIELVSVSQVKKWGDWELETFQDKYRKGKVQPW</sequence>
<evidence type="ECO:0000313" key="2">
    <source>
        <dbReference type="EMBL" id="KAK4118020.1"/>
    </source>
</evidence>
<feature type="region of interest" description="Disordered" evidence="1">
    <location>
        <begin position="66"/>
        <end position="118"/>
    </location>
</feature>
<evidence type="ECO:0000313" key="3">
    <source>
        <dbReference type="Proteomes" id="UP001302602"/>
    </source>
</evidence>
<organism evidence="2 3">
    <name type="scientific">Parathielavia appendiculata</name>
    <dbReference type="NCBI Taxonomy" id="2587402"/>
    <lineage>
        <taxon>Eukaryota</taxon>
        <taxon>Fungi</taxon>
        <taxon>Dikarya</taxon>
        <taxon>Ascomycota</taxon>
        <taxon>Pezizomycotina</taxon>
        <taxon>Sordariomycetes</taxon>
        <taxon>Sordariomycetidae</taxon>
        <taxon>Sordariales</taxon>
        <taxon>Chaetomiaceae</taxon>
        <taxon>Parathielavia</taxon>
    </lineage>
</organism>
<reference evidence="2" key="2">
    <citation type="submission" date="2023-05" db="EMBL/GenBank/DDBJ databases">
        <authorList>
            <consortium name="Lawrence Berkeley National Laboratory"/>
            <person name="Steindorff A."/>
            <person name="Hensen N."/>
            <person name="Bonometti L."/>
            <person name="Westerberg I."/>
            <person name="Brannstrom I.O."/>
            <person name="Guillou S."/>
            <person name="Cros-Aarteil S."/>
            <person name="Calhoun S."/>
            <person name="Haridas S."/>
            <person name="Kuo A."/>
            <person name="Mondo S."/>
            <person name="Pangilinan J."/>
            <person name="Riley R."/>
            <person name="Labutti K."/>
            <person name="Andreopoulos B."/>
            <person name="Lipzen A."/>
            <person name="Chen C."/>
            <person name="Yanf M."/>
            <person name="Daum C."/>
            <person name="Ng V."/>
            <person name="Clum A."/>
            <person name="Ohm R."/>
            <person name="Martin F."/>
            <person name="Silar P."/>
            <person name="Natvig D."/>
            <person name="Lalanne C."/>
            <person name="Gautier V."/>
            <person name="Ament-Velasquez S.L."/>
            <person name="Kruys A."/>
            <person name="Hutchinson M.I."/>
            <person name="Powell A.J."/>
            <person name="Barry K."/>
            <person name="Miller A.N."/>
            <person name="Grigoriev I.V."/>
            <person name="Debuchy R."/>
            <person name="Gladieux P."/>
            <person name="Thoren M.H."/>
            <person name="Johannesson H."/>
        </authorList>
    </citation>
    <scope>NUCLEOTIDE SEQUENCE</scope>
    <source>
        <strain evidence="2">CBS 731.68</strain>
    </source>
</reference>